<evidence type="ECO:0000313" key="3">
    <source>
        <dbReference type="Proteomes" id="UP001066276"/>
    </source>
</evidence>
<feature type="region of interest" description="Disordered" evidence="1">
    <location>
        <begin position="70"/>
        <end position="108"/>
    </location>
</feature>
<name>A0AAV7UEI8_PLEWA</name>
<dbReference type="AlphaFoldDB" id="A0AAV7UEI8"/>
<protein>
    <submittedName>
        <fullName evidence="2">Uncharacterized protein</fullName>
    </submittedName>
</protein>
<gene>
    <name evidence="2" type="ORF">NDU88_003512</name>
</gene>
<dbReference type="Proteomes" id="UP001066276">
    <property type="component" value="Chromosome 3_1"/>
</dbReference>
<comment type="caution">
    <text evidence="2">The sequence shown here is derived from an EMBL/GenBank/DDBJ whole genome shotgun (WGS) entry which is preliminary data.</text>
</comment>
<proteinExistence type="predicted"/>
<reference evidence="2" key="1">
    <citation type="journal article" date="2022" name="bioRxiv">
        <title>Sequencing and chromosome-scale assembly of the giantPleurodeles waltlgenome.</title>
        <authorList>
            <person name="Brown T."/>
            <person name="Elewa A."/>
            <person name="Iarovenko S."/>
            <person name="Subramanian E."/>
            <person name="Araus A.J."/>
            <person name="Petzold A."/>
            <person name="Susuki M."/>
            <person name="Suzuki K.-i.T."/>
            <person name="Hayashi T."/>
            <person name="Toyoda A."/>
            <person name="Oliveira C."/>
            <person name="Osipova E."/>
            <person name="Leigh N.D."/>
            <person name="Simon A."/>
            <person name="Yun M.H."/>
        </authorList>
    </citation>
    <scope>NUCLEOTIDE SEQUENCE</scope>
    <source>
        <strain evidence="2">20211129_DDA</strain>
        <tissue evidence="2">Liver</tissue>
    </source>
</reference>
<feature type="compositionally biased region" description="Basic and acidic residues" evidence="1">
    <location>
        <begin position="70"/>
        <end position="93"/>
    </location>
</feature>
<sequence>MWVPSSAGPFWLGVHELEHAFSSAFVYLKGLAVHSSPETRKYTSHLCKTSVPVLTKRPQELNNLPWRAVAKETHEDTQEALERREHVPLRSRTELASQSPRRRSLEQREFPWSAVAKVEARARSSQPVADKYGK</sequence>
<evidence type="ECO:0000256" key="1">
    <source>
        <dbReference type="SAM" id="MobiDB-lite"/>
    </source>
</evidence>
<keyword evidence="3" id="KW-1185">Reference proteome</keyword>
<evidence type="ECO:0000313" key="2">
    <source>
        <dbReference type="EMBL" id="KAJ1186731.1"/>
    </source>
</evidence>
<organism evidence="2 3">
    <name type="scientific">Pleurodeles waltl</name>
    <name type="common">Iberian ribbed newt</name>
    <dbReference type="NCBI Taxonomy" id="8319"/>
    <lineage>
        <taxon>Eukaryota</taxon>
        <taxon>Metazoa</taxon>
        <taxon>Chordata</taxon>
        <taxon>Craniata</taxon>
        <taxon>Vertebrata</taxon>
        <taxon>Euteleostomi</taxon>
        <taxon>Amphibia</taxon>
        <taxon>Batrachia</taxon>
        <taxon>Caudata</taxon>
        <taxon>Salamandroidea</taxon>
        <taxon>Salamandridae</taxon>
        <taxon>Pleurodelinae</taxon>
        <taxon>Pleurodeles</taxon>
    </lineage>
</organism>
<dbReference type="EMBL" id="JANPWB010000005">
    <property type="protein sequence ID" value="KAJ1186731.1"/>
    <property type="molecule type" value="Genomic_DNA"/>
</dbReference>
<accession>A0AAV7UEI8</accession>